<evidence type="ECO:0000313" key="21">
    <source>
        <dbReference type="Proteomes" id="UP000262056"/>
    </source>
</evidence>
<protein>
    <recommendedName>
        <fullName evidence="16">LexA repressor</fullName>
        <ecNumber evidence="16">3.4.21.88</ecNumber>
    </recommendedName>
</protein>
<evidence type="ECO:0000256" key="10">
    <source>
        <dbReference type="ARBA" id="ARBA00023015"/>
    </source>
</evidence>
<sequence>MGIPVTKRQKEVLDFVKTFIDDQGYSPTLEEIKKKLHLSAVSTVHQHINALIDKGYIKKFDNLARAIEVNGRREESVNNFIEIPLLGMIAAGKPIEAIEIPETISVPKDFTSGHARHYALKVRGDSMQDDGIFDSDTVIVREQPVVDNGEIGVAIINGNEATLKRIYKEKNGIRLQPANESYKPILTKNVEIRGKVTGVLRNRFDSLPEPAQLPLFVYPQKSEQRLLQIHNRRFLGNKTKLLGFIGDIVADKCRGYYSFCDIFAGTGVVGHYFNRPDTKIISNDILDSSFVSLQCWLNTKNYNEEKISNIIGHLNNLQPKKENYVSEIFGGSYFTKENAQKIGAVREKIEKLHKDGEIDQEEKNILLTSLVYAIDKVANTVGHYETYRKKLDTIQSLRLLMPGIDVKNNLNNEVHQKDANQLIREIACDVLYIDPPYNSRQYGDSYHLLENIVTWEKPKVEGIGKKMVDREHLKSRYCLKGAVHAFEDLIQNAKTKHILVSYNNTGEKMNERSNAKIPDHRIIEILKERGEVEVFEREYKAFTTGKSEAPGHTERVFYCKVTGK</sequence>
<evidence type="ECO:0000256" key="5">
    <source>
        <dbReference type="ARBA" id="ARBA00022691"/>
    </source>
</evidence>
<keyword evidence="3" id="KW-0489">Methyltransferase</keyword>
<dbReference type="SUPFAM" id="SSF46785">
    <property type="entry name" value="Winged helix' DNA-binding domain"/>
    <property type="match status" value="1"/>
</dbReference>
<evidence type="ECO:0000256" key="2">
    <source>
        <dbReference type="ARBA" id="ARBA00022491"/>
    </source>
</evidence>
<dbReference type="InterPro" id="IPR036286">
    <property type="entry name" value="LexA/Signal_pep-like_sf"/>
</dbReference>
<comment type="catalytic activity">
    <reaction evidence="16">
        <text>Hydrolysis of Ala-|-Gly bond in repressor LexA.</text>
        <dbReference type="EC" id="3.4.21.88"/>
    </reaction>
</comment>
<keyword evidence="12 16" id="KW-0804">Transcription</keyword>
<keyword evidence="10 16" id="KW-0805">Transcription regulation</keyword>
<dbReference type="Gene3D" id="1.10.10.10">
    <property type="entry name" value="Winged helix-like DNA-binding domain superfamily/Winged helix DNA-binding domain"/>
    <property type="match status" value="1"/>
</dbReference>
<evidence type="ECO:0000313" key="20">
    <source>
        <dbReference type="EMBL" id="HCQ40505.1"/>
    </source>
</evidence>
<evidence type="ECO:0000256" key="1">
    <source>
        <dbReference type="ARBA" id="ARBA00007484"/>
    </source>
</evidence>
<dbReference type="NCBIfam" id="TIGR00498">
    <property type="entry name" value="lexA"/>
    <property type="match status" value="1"/>
</dbReference>
<dbReference type="InterPro" id="IPR006197">
    <property type="entry name" value="Peptidase_S24_LexA"/>
</dbReference>
<organism evidence="20 21">
    <name type="scientific">candidate division WWE3 bacterium</name>
    <dbReference type="NCBI Taxonomy" id="2053526"/>
    <lineage>
        <taxon>Bacteria</taxon>
        <taxon>Katanobacteria</taxon>
    </lineage>
</organism>
<dbReference type="GO" id="GO:0006281">
    <property type="term" value="P:DNA repair"/>
    <property type="evidence" value="ECO:0007669"/>
    <property type="project" value="UniProtKB-UniRule"/>
</dbReference>
<dbReference type="Pfam" id="PF00717">
    <property type="entry name" value="Peptidase_S24"/>
    <property type="match status" value="1"/>
</dbReference>
<dbReference type="InterPro" id="IPR015927">
    <property type="entry name" value="Peptidase_S24_S26A/B/C"/>
</dbReference>
<keyword evidence="8 16" id="KW-0378">Hydrolase</keyword>
<comment type="subunit">
    <text evidence="16">Homodimer.</text>
</comment>
<comment type="caution">
    <text evidence="20">The sequence shown here is derived from an EMBL/GenBank/DDBJ whole genome shotgun (WGS) entry which is preliminary data.</text>
</comment>
<evidence type="ECO:0000256" key="16">
    <source>
        <dbReference type="HAMAP-Rule" id="MF_00015"/>
    </source>
</evidence>
<dbReference type="InterPro" id="IPR006200">
    <property type="entry name" value="LexA"/>
</dbReference>
<keyword evidence="14 16" id="KW-0742">SOS response</keyword>
<keyword evidence="4" id="KW-0808">Transferase</keyword>
<name>A0A656PMM6_UNCKA</name>
<feature type="active site" description="For autocatalytic cleavage activity" evidence="16">
    <location>
        <position position="164"/>
    </location>
</feature>
<dbReference type="PANTHER" id="PTHR33516:SF2">
    <property type="entry name" value="LEXA REPRESSOR-RELATED"/>
    <property type="match status" value="1"/>
</dbReference>
<dbReference type="SUPFAM" id="SSF53335">
    <property type="entry name" value="S-adenosyl-L-methionine-dependent methyltransferases"/>
    <property type="match status" value="1"/>
</dbReference>
<dbReference type="GO" id="GO:0032259">
    <property type="term" value="P:methylation"/>
    <property type="evidence" value="ECO:0007669"/>
    <property type="project" value="UniProtKB-KW"/>
</dbReference>
<dbReference type="InterPro" id="IPR036388">
    <property type="entry name" value="WH-like_DNA-bd_sf"/>
</dbReference>
<reference evidence="20 21" key="1">
    <citation type="journal article" date="2018" name="Nat. Biotechnol.">
        <title>A standardized bacterial taxonomy based on genome phylogeny substantially revises the tree of life.</title>
        <authorList>
            <person name="Parks D.H."/>
            <person name="Chuvochina M."/>
            <person name="Waite D.W."/>
            <person name="Rinke C."/>
            <person name="Skarshewski A."/>
            <person name="Chaumeil P.A."/>
            <person name="Hugenholtz P."/>
        </authorList>
    </citation>
    <scope>NUCLEOTIDE SEQUENCE [LARGE SCALE GENOMIC DNA]</scope>
    <source>
        <strain evidence="20">UBA12021</strain>
    </source>
</reference>
<evidence type="ECO:0000256" key="15">
    <source>
        <dbReference type="ARBA" id="ARBA00047942"/>
    </source>
</evidence>
<dbReference type="PRINTS" id="PR00505">
    <property type="entry name" value="D12N6MTFRASE"/>
</dbReference>
<comment type="function">
    <text evidence="16">Represses a number of genes involved in the response to DNA damage (SOS response), including recA and lexA. In the presence of single-stranded DNA, RecA interacts with LexA causing an autocatalytic cleavage which disrupts the DNA-binding part of LexA, leading to derepression of the SOS regulon and eventually DNA repair.</text>
</comment>
<evidence type="ECO:0000256" key="17">
    <source>
        <dbReference type="RuleBase" id="RU003991"/>
    </source>
</evidence>
<dbReference type="PANTHER" id="PTHR33516">
    <property type="entry name" value="LEXA REPRESSOR"/>
    <property type="match status" value="1"/>
</dbReference>
<dbReference type="FunFam" id="2.10.109.10:FF:000001">
    <property type="entry name" value="LexA repressor"/>
    <property type="match status" value="1"/>
</dbReference>
<evidence type="ECO:0000256" key="4">
    <source>
        <dbReference type="ARBA" id="ARBA00022679"/>
    </source>
</evidence>
<proteinExistence type="inferred from homology"/>
<dbReference type="GO" id="GO:0006260">
    <property type="term" value="P:DNA replication"/>
    <property type="evidence" value="ECO:0007669"/>
    <property type="project" value="UniProtKB-UniRule"/>
</dbReference>
<dbReference type="InterPro" id="IPR002052">
    <property type="entry name" value="DNA_methylase_N6_adenine_CS"/>
</dbReference>
<evidence type="ECO:0000259" key="18">
    <source>
        <dbReference type="Pfam" id="PF00717"/>
    </source>
</evidence>
<dbReference type="InterPro" id="IPR029063">
    <property type="entry name" value="SAM-dependent_MTases_sf"/>
</dbReference>
<comment type="catalytic activity">
    <reaction evidence="15">
        <text>a 2'-deoxyadenosine in DNA + S-adenosyl-L-methionine = an N(6)-methyl-2'-deoxyadenosine in DNA + S-adenosyl-L-homocysteine + H(+)</text>
        <dbReference type="Rhea" id="RHEA:15197"/>
        <dbReference type="Rhea" id="RHEA-COMP:12418"/>
        <dbReference type="Rhea" id="RHEA-COMP:12419"/>
        <dbReference type="ChEBI" id="CHEBI:15378"/>
        <dbReference type="ChEBI" id="CHEBI:57856"/>
        <dbReference type="ChEBI" id="CHEBI:59789"/>
        <dbReference type="ChEBI" id="CHEBI:90615"/>
        <dbReference type="ChEBI" id="CHEBI:90616"/>
        <dbReference type="EC" id="2.1.1.72"/>
    </reaction>
</comment>
<evidence type="ECO:0000256" key="14">
    <source>
        <dbReference type="ARBA" id="ARBA00023236"/>
    </source>
</evidence>
<dbReference type="InterPro" id="IPR036390">
    <property type="entry name" value="WH_DNA-bd_sf"/>
</dbReference>
<keyword evidence="11 16" id="KW-0238">DNA-binding</keyword>
<dbReference type="PROSITE" id="PS00092">
    <property type="entry name" value="N6_MTASE"/>
    <property type="match status" value="1"/>
</dbReference>
<dbReference type="GO" id="GO:0004252">
    <property type="term" value="F:serine-type endopeptidase activity"/>
    <property type="evidence" value="ECO:0007669"/>
    <property type="project" value="UniProtKB-UniRule"/>
</dbReference>
<dbReference type="GO" id="GO:0009307">
    <property type="term" value="P:DNA restriction-modification system"/>
    <property type="evidence" value="ECO:0007669"/>
    <property type="project" value="InterPro"/>
</dbReference>
<dbReference type="InterPro" id="IPR006199">
    <property type="entry name" value="LexA_DNA-bd_dom"/>
</dbReference>
<feature type="DNA-binding region" description="H-T-H motif" evidence="16">
    <location>
        <begin position="29"/>
        <end position="49"/>
    </location>
</feature>
<feature type="site" description="Cleavage; by autolysis" evidence="16">
    <location>
        <begin position="91"/>
        <end position="92"/>
    </location>
</feature>
<keyword evidence="6 16" id="KW-0235">DNA replication</keyword>
<dbReference type="GO" id="GO:0009432">
    <property type="term" value="P:SOS response"/>
    <property type="evidence" value="ECO:0007669"/>
    <property type="project" value="UniProtKB-UniRule"/>
</dbReference>
<evidence type="ECO:0000256" key="8">
    <source>
        <dbReference type="ARBA" id="ARBA00022801"/>
    </source>
</evidence>
<keyword evidence="2 16" id="KW-0678">Repressor</keyword>
<gene>
    <name evidence="16" type="primary">lexA</name>
    <name evidence="20" type="ORF">DIU24_02215</name>
</gene>
<dbReference type="InterPro" id="IPR039418">
    <property type="entry name" value="LexA-like"/>
</dbReference>
<evidence type="ECO:0000256" key="7">
    <source>
        <dbReference type="ARBA" id="ARBA00022763"/>
    </source>
</evidence>
<keyword evidence="9 16" id="KW-0068">Autocatalytic cleavage</keyword>
<dbReference type="GO" id="GO:0003677">
    <property type="term" value="F:DNA binding"/>
    <property type="evidence" value="ECO:0007669"/>
    <property type="project" value="UniProtKB-UniRule"/>
</dbReference>
<accession>A0A656PMM6</accession>
<evidence type="ECO:0000256" key="6">
    <source>
        <dbReference type="ARBA" id="ARBA00022705"/>
    </source>
</evidence>
<dbReference type="Pfam" id="PF02086">
    <property type="entry name" value="MethyltransfD12"/>
    <property type="match status" value="1"/>
</dbReference>
<dbReference type="Proteomes" id="UP000262056">
    <property type="component" value="Unassembled WGS sequence"/>
</dbReference>
<dbReference type="GO" id="GO:0006508">
    <property type="term" value="P:proteolysis"/>
    <property type="evidence" value="ECO:0007669"/>
    <property type="project" value="InterPro"/>
</dbReference>
<dbReference type="CDD" id="cd06529">
    <property type="entry name" value="S24_LexA-like"/>
    <property type="match status" value="1"/>
</dbReference>
<evidence type="ECO:0000259" key="19">
    <source>
        <dbReference type="Pfam" id="PF01726"/>
    </source>
</evidence>
<dbReference type="GO" id="GO:0045892">
    <property type="term" value="P:negative regulation of DNA-templated transcription"/>
    <property type="evidence" value="ECO:0007669"/>
    <property type="project" value="UniProtKB-UniRule"/>
</dbReference>
<evidence type="ECO:0000256" key="12">
    <source>
        <dbReference type="ARBA" id="ARBA00023163"/>
    </source>
</evidence>
<dbReference type="AlphaFoldDB" id="A0A656PMM6"/>
<keyword evidence="5" id="KW-0949">S-adenosyl-L-methionine</keyword>
<dbReference type="EC" id="3.4.21.88" evidence="16"/>
<feature type="domain" description="Peptidase S24/S26A/S26B/S26C" evidence="18">
    <location>
        <begin position="84"/>
        <end position="196"/>
    </location>
</feature>
<dbReference type="PRINTS" id="PR00726">
    <property type="entry name" value="LEXASERPTASE"/>
</dbReference>
<feature type="domain" description="LexA repressor DNA-binding" evidence="19">
    <location>
        <begin position="4"/>
        <end position="66"/>
    </location>
</feature>
<dbReference type="Pfam" id="PF01726">
    <property type="entry name" value="LexA_DNA_bind"/>
    <property type="match status" value="1"/>
</dbReference>
<dbReference type="HAMAP" id="MF_00015">
    <property type="entry name" value="LexA"/>
    <property type="match status" value="1"/>
</dbReference>
<dbReference type="InterPro" id="IPR012327">
    <property type="entry name" value="MeTrfase_D12"/>
</dbReference>
<dbReference type="InterPro" id="IPR050077">
    <property type="entry name" value="LexA_repressor"/>
</dbReference>
<dbReference type="EMBL" id="DQFB01000003">
    <property type="protein sequence ID" value="HCQ40505.1"/>
    <property type="molecule type" value="Genomic_DNA"/>
</dbReference>
<evidence type="ECO:0000256" key="11">
    <source>
        <dbReference type="ARBA" id="ARBA00023125"/>
    </source>
</evidence>
<keyword evidence="7 16" id="KW-0227">DNA damage</keyword>
<dbReference type="Gene3D" id="2.10.109.10">
    <property type="entry name" value="Umud Fragment, subunit A"/>
    <property type="match status" value="1"/>
</dbReference>
<evidence type="ECO:0000256" key="13">
    <source>
        <dbReference type="ARBA" id="ARBA00023204"/>
    </source>
</evidence>
<evidence type="ECO:0000256" key="3">
    <source>
        <dbReference type="ARBA" id="ARBA00022603"/>
    </source>
</evidence>
<dbReference type="GO" id="GO:0009007">
    <property type="term" value="F:site-specific DNA-methyltransferase (adenine-specific) activity"/>
    <property type="evidence" value="ECO:0007669"/>
    <property type="project" value="UniProtKB-EC"/>
</dbReference>
<keyword evidence="13 16" id="KW-0234">DNA repair</keyword>
<dbReference type="SUPFAM" id="SSF51306">
    <property type="entry name" value="LexA/Signal peptidase"/>
    <property type="match status" value="1"/>
</dbReference>
<comment type="similarity">
    <text evidence="1 16 17">Belongs to the peptidase S24 family.</text>
</comment>
<evidence type="ECO:0000256" key="9">
    <source>
        <dbReference type="ARBA" id="ARBA00022813"/>
    </source>
</evidence>
<feature type="active site" description="For autocatalytic cleavage activity" evidence="16">
    <location>
        <position position="126"/>
    </location>
</feature>